<evidence type="ECO:0000256" key="7">
    <source>
        <dbReference type="RuleBase" id="RU361187"/>
    </source>
</evidence>
<evidence type="ECO:0000256" key="1">
    <source>
        <dbReference type="ARBA" id="ARBA00009865"/>
    </source>
</evidence>
<evidence type="ECO:0000256" key="8">
    <source>
        <dbReference type="SAM" id="SignalP"/>
    </source>
</evidence>
<evidence type="ECO:0000256" key="6">
    <source>
        <dbReference type="PIRSR" id="PIRSR606710-2"/>
    </source>
</evidence>
<dbReference type="InterPro" id="IPR006710">
    <property type="entry name" value="Glyco_hydro_43"/>
</dbReference>
<comment type="caution">
    <text evidence="9">The sequence shown here is derived from an EMBL/GenBank/DDBJ whole genome shotgun (WGS) entry which is preliminary data.</text>
</comment>
<comment type="similarity">
    <text evidence="1 7">Belongs to the glycosyl hydrolase 43 family.</text>
</comment>
<dbReference type="InterPro" id="IPR023296">
    <property type="entry name" value="Glyco_hydro_beta-prop_sf"/>
</dbReference>
<evidence type="ECO:0000256" key="3">
    <source>
        <dbReference type="ARBA" id="ARBA00022801"/>
    </source>
</evidence>
<feature type="chain" id="PRO_5020749130" evidence="8">
    <location>
        <begin position="18"/>
        <end position="355"/>
    </location>
</feature>
<evidence type="ECO:0000256" key="5">
    <source>
        <dbReference type="PIRSR" id="PIRSR606710-1"/>
    </source>
</evidence>
<evidence type="ECO:0000313" key="10">
    <source>
        <dbReference type="Proteomes" id="UP000290204"/>
    </source>
</evidence>
<dbReference type="OrthoDB" id="177947at2"/>
<dbReference type="PIRSF" id="PIRSF025414">
    <property type="entry name" value="Alpha-L-arabinofuranosidase"/>
    <property type="match status" value="1"/>
</dbReference>
<protein>
    <submittedName>
        <fullName evidence="9">Glycosyl hydrolase family 43</fullName>
    </submittedName>
</protein>
<dbReference type="PROSITE" id="PS51257">
    <property type="entry name" value="PROKAR_LIPOPROTEIN"/>
    <property type="match status" value="1"/>
</dbReference>
<feature type="signal peptide" evidence="8">
    <location>
        <begin position="1"/>
        <end position="17"/>
    </location>
</feature>
<proteinExistence type="inferred from homology"/>
<sequence>MKHFPIVLLLLSFLLQACNKKSSSQTNTQTGNTTVATFMNPLLSSGPDPWVYKKDSFYYYMHTLGNRIELWKTKAMSDLKNAAVKTVWRTPATGANSRNIWAPELHFIEGKWYIYYTAGASGDLNTQRTFVLENAAADPFTDTWVDKGQIGDPAAAHLFSIDGTVLEYNGKNYFLWSAHPSNTEVKQYLYIARMSNPWTLETARQLLSSSDYDWEKKGGTQWVNEGPQALKNVNGNVFVIYSASGCWTDDYALGQLSLKKDSDPLLKSNWTKHPFPVFSTYAANKAFGPGHNGFFKSPDGKEDWIIYHANANSGEGCGDLRSPRIQKFTWNADGTPNFGTPVQLFTAIPKPSGDK</sequence>
<dbReference type="GO" id="GO:0004553">
    <property type="term" value="F:hydrolase activity, hydrolyzing O-glycosyl compounds"/>
    <property type="evidence" value="ECO:0007669"/>
    <property type="project" value="InterPro"/>
</dbReference>
<dbReference type="Pfam" id="PF04616">
    <property type="entry name" value="Glyco_hydro_43"/>
    <property type="match status" value="1"/>
</dbReference>
<dbReference type="InterPro" id="IPR016828">
    <property type="entry name" value="Alpha-L-arabinofuranosidase"/>
</dbReference>
<dbReference type="SUPFAM" id="SSF75005">
    <property type="entry name" value="Arabinanase/levansucrase/invertase"/>
    <property type="match status" value="1"/>
</dbReference>
<reference evidence="9 10" key="1">
    <citation type="submission" date="2019-01" db="EMBL/GenBank/DDBJ databases">
        <title>Lacibacter sp. strain TTM-7.</title>
        <authorList>
            <person name="Chen W.-M."/>
        </authorList>
    </citation>
    <scope>NUCLEOTIDE SEQUENCE [LARGE SCALE GENOMIC DNA]</scope>
    <source>
        <strain evidence="9 10">TTM-7</strain>
    </source>
</reference>
<keyword evidence="3 7" id="KW-0378">Hydrolase</keyword>
<feature type="active site" description="Proton acceptor" evidence="5">
    <location>
        <position position="48"/>
    </location>
</feature>
<organism evidence="9 10">
    <name type="scientific">Lacibacter luteus</name>
    <dbReference type="NCBI Taxonomy" id="2508719"/>
    <lineage>
        <taxon>Bacteria</taxon>
        <taxon>Pseudomonadati</taxon>
        <taxon>Bacteroidota</taxon>
        <taxon>Chitinophagia</taxon>
        <taxon>Chitinophagales</taxon>
        <taxon>Chitinophagaceae</taxon>
        <taxon>Lacibacter</taxon>
    </lineage>
</organism>
<evidence type="ECO:0000256" key="4">
    <source>
        <dbReference type="ARBA" id="ARBA00023295"/>
    </source>
</evidence>
<dbReference type="PANTHER" id="PTHR43817:SF1">
    <property type="entry name" value="HYDROLASE, FAMILY 43, PUTATIVE (AFU_ORTHOLOGUE AFUA_3G01660)-RELATED"/>
    <property type="match status" value="1"/>
</dbReference>
<dbReference type="Proteomes" id="UP000290204">
    <property type="component" value="Unassembled WGS sequence"/>
</dbReference>
<gene>
    <name evidence="9" type="ORF">ESA94_03135</name>
</gene>
<keyword evidence="4 7" id="KW-0326">Glycosidase</keyword>
<dbReference type="RefSeq" id="WP_129129396.1">
    <property type="nucleotide sequence ID" value="NZ_SDHW01000001.1"/>
</dbReference>
<keyword evidence="10" id="KW-1185">Reference proteome</keyword>
<evidence type="ECO:0000256" key="2">
    <source>
        <dbReference type="ARBA" id="ARBA00022729"/>
    </source>
</evidence>
<dbReference type="GO" id="GO:0005975">
    <property type="term" value="P:carbohydrate metabolic process"/>
    <property type="evidence" value="ECO:0007669"/>
    <property type="project" value="InterPro"/>
</dbReference>
<keyword evidence="2 8" id="KW-0732">Signal</keyword>
<feature type="active site" description="Proton donor" evidence="5">
    <location>
        <position position="225"/>
    </location>
</feature>
<dbReference type="PANTHER" id="PTHR43817">
    <property type="entry name" value="GLYCOSYL HYDROLASE"/>
    <property type="match status" value="1"/>
</dbReference>
<dbReference type="Gene3D" id="2.115.10.20">
    <property type="entry name" value="Glycosyl hydrolase domain, family 43"/>
    <property type="match status" value="1"/>
</dbReference>
<dbReference type="AlphaFoldDB" id="A0A4Q1CMK5"/>
<dbReference type="CDD" id="cd18820">
    <property type="entry name" value="GH43_LbAraf43-like"/>
    <property type="match status" value="1"/>
</dbReference>
<accession>A0A4Q1CMK5</accession>
<evidence type="ECO:0000313" key="9">
    <source>
        <dbReference type="EMBL" id="RXK62024.1"/>
    </source>
</evidence>
<feature type="site" description="Important for catalytic activity, responsible for pKa modulation of the active site Glu and correct orientation of both the proton donor and substrate" evidence="6">
    <location>
        <position position="162"/>
    </location>
</feature>
<name>A0A4Q1CMK5_9BACT</name>
<dbReference type="EMBL" id="SDHW01000001">
    <property type="protein sequence ID" value="RXK62024.1"/>
    <property type="molecule type" value="Genomic_DNA"/>
</dbReference>